<dbReference type="EMBL" id="BEZZ01190949">
    <property type="protein sequence ID" value="GCC46890.1"/>
    <property type="molecule type" value="Genomic_DNA"/>
</dbReference>
<reference evidence="1 2" key="1">
    <citation type="journal article" date="2018" name="Nat. Ecol. Evol.">
        <title>Shark genomes provide insights into elasmobranch evolution and the origin of vertebrates.</title>
        <authorList>
            <person name="Hara Y"/>
            <person name="Yamaguchi K"/>
            <person name="Onimaru K"/>
            <person name="Kadota M"/>
            <person name="Koyanagi M"/>
            <person name="Keeley SD"/>
            <person name="Tatsumi K"/>
            <person name="Tanaka K"/>
            <person name="Motone F"/>
            <person name="Kageyama Y"/>
            <person name="Nozu R"/>
            <person name="Adachi N"/>
            <person name="Nishimura O"/>
            <person name="Nakagawa R"/>
            <person name="Tanegashima C"/>
            <person name="Kiyatake I"/>
            <person name="Matsumoto R"/>
            <person name="Murakumo K"/>
            <person name="Nishida K"/>
            <person name="Terakita A"/>
            <person name="Kuratani S"/>
            <person name="Sato K"/>
            <person name="Hyodo S Kuraku.S."/>
        </authorList>
    </citation>
    <scope>NUCLEOTIDE SEQUENCE [LARGE SCALE GENOMIC DNA]</scope>
</reference>
<gene>
    <name evidence="1" type="ORF">chiPu_0030710</name>
</gene>
<evidence type="ECO:0000313" key="2">
    <source>
        <dbReference type="Proteomes" id="UP000287033"/>
    </source>
</evidence>
<sequence>EAPTHRSERRSLKLIAAAAVESSSMSLSHYALTNVTLRMLCIETKLRVRLRLSMSL</sequence>
<name>A0A401TW96_CHIPU</name>
<comment type="caution">
    <text evidence="1">The sequence shown here is derived from an EMBL/GenBank/DDBJ whole genome shotgun (WGS) entry which is preliminary data.</text>
</comment>
<evidence type="ECO:0000313" key="1">
    <source>
        <dbReference type="EMBL" id="GCC46890.1"/>
    </source>
</evidence>
<proteinExistence type="predicted"/>
<keyword evidence="2" id="KW-1185">Reference proteome</keyword>
<organism evidence="1 2">
    <name type="scientific">Chiloscyllium punctatum</name>
    <name type="common">Brownbanded bambooshark</name>
    <name type="synonym">Hemiscyllium punctatum</name>
    <dbReference type="NCBI Taxonomy" id="137246"/>
    <lineage>
        <taxon>Eukaryota</taxon>
        <taxon>Metazoa</taxon>
        <taxon>Chordata</taxon>
        <taxon>Craniata</taxon>
        <taxon>Vertebrata</taxon>
        <taxon>Chondrichthyes</taxon>
        <taxon>Elasmobranchii</taxon>
        <taxon>Galeomorphii</taxon>
        <taxon>Galeoidea</taxon>
        <taxon>Orectolobiformes</taxon>
        <taxon>Hemiscylliidae</taxon>
        <taxon>Chiloscyllium</taxon>
    </lineage>
</organism>
<protein>
    <submittedName>
        <fullName evidence="1">Uncharacterized protein</fullName>
    </submittedName>
</protein>
<accession>A0A401TW96</accession>
<dbReference type="AlphaFoldDB" id="A0A401TW96"/>
<feature type="non-terminal residue" evidence="1">
    <location>
        <position position="1"/>
    </location>
</feature>
<dbReference type="Proteomes" id="UP000287033">
    <property type="component" value="Unassembled WGS sequence"/>
</dbReference>